<dbReference type="NCBIfam" id="TIGR00803">
    <property type="entry name" value="nst"/>
    <property type="match status" value="1"/>
</dbReference>
<evidence type="ECO:0000256" key="5">
    <source>
        <dbReference type="SAM" id="Phobius"/>
    </source>
</evidence>
<keyword evidence="4 5" id="KW-0472">Membrane</keyword>
<evidence type="ECO:0000256" key="1">
    <source>
        <dbReference type="ARBA" id="ARBA00004141"/>
    </source>
</evidence>
<sequence>MAESSGSDRRYTQTTVAVVLAVKSLKLMCQNAANVLLQHRLQTRQEDDSLQYEPLSAVVLSEGLKMFISVAGAALGFYHNTPSDSAPSSGFLSYMCNGHESAAVPAFLYTLSATSQSIGAYNLDILTYLMLSQAKLILTPVFSKALLKQTLQPHQWLCLLVMATGIVLVQISSTARSFGGLSANEAGGDMIFGTVSMLLAGVCSAFASVYMEAVLKNSGHSLNFMVRNAQLAAYTCLCALGGLMWQSDMDIKGCFRGYTVLVWALVLLQATGGFLVSWAVRIASTIAKNYAQSLGFLAALTIPLVLSPHKLSAEG</sequence>
<keyword evidence="3 5" id="KW-1133">Transmembrane helix</keyword>
<evidence type="ECO:0000313" key="7">
    <source>
        <dbReference type="Proteomes" id="UP001583177"/>
    </source>
</evidence>
<organism evidence="6 7">
    <name type="scientific">Diaporthe australafricana</name>
    <dbReference type="NCBI Taxonomy" id="127596"/>
    <lineage>
        <taxon>Eukaryota</taxon>
        <taxon>Fungi</taxon>
        <taxon>Dikarya</taxon>
        <taxon>Ascomycota</taxon>
        <taxon>Pezizomycotina</taxon>
        <taxon>Sordariomycetes</taxon>
        <taxon>Sordariomycetidae</taxon>
        <taxon>Diaporthales</taxon>
        <taxon>Diaporthaceae</taxon>
        <taxon>Diaporthe</taxon>
    </lineage>
</organism>
<dbReference type="PANTHER" id="PTHR10231">
    <property type="entry name" value="NUCLEOTIDE-SUGAR TRANSMEMBRANE TRANSPORTER"/>
    <property type="match status" value="1"/>
</dbReference>
<dbReference type="Proteomes" id="UP001583177">
    <property type="component" value="Unassembled WGS sequence"/>
</dbReference>
<evidence type="ECO:0000256" key="2">
    <source>
        <dbReference type="ARBA" id="ARBA00022692"/>
    </source>
</evidence>
<evidence type="ECO:0000256" key="4">
    <source>
        <dbReference type="ARBA" id="ARBA00023136"/>
    </source>
</evidence>
<feature type="transmembrane region" description="Helical" evidence="5">
    <location>
        <begin position="231"/>
        <end position="248"/>
    </location>
</feature>
<dbReference type="SUPFAM" id="SSF103481">
    <property type="entry name" value="Multidrug resistance efflux transporter EmrE"/>
    <property type="match status" value="1"/>
</dbReference>
<proteinExistence type="predicted"/>
<reference evidence="6 7" key="1">
    <citation type="journal article" date="2024" name="IMA Fungus">
        <title>IMA Genome - F19 : A genome assembly and annotation guide to empower mycologists, including annotated draft genome sequences of Ceratocystis pirilliformis, Diaporthe australafricana, Fusarium ophioides, Paecilomyces lecythidis, and Sporothrix stenoceras.</title>
        <authorList>
            <person name="Aylward J."/>
            <person name="Wilson A.M."/>
            <person name="Visagie C.M."/>
            <person name="Spraker J."/>
            <person name="Barnes I."/>
            <person name="Buitendag C."/>
            <person name="Ceriani C."/>
            <person name="Del Mar Angel L."/>
            <person name="du Plessis D."/>
            <person name="Fuchs T."/>
            <person name="Gasser K."/>
            <person name="Kramer D."/>
            <person name="Li W."/>
            <person name="Munsamy K."/>
            <person name="Piso A."/>
            <person name="Price J.L."/>
            <person name="Sonnekus B."/>
            <person name="Thomas C."/>
            <person name="van der Nest A."/>
            <person name="van Dijk A."/>
            <person name="van Heerden A."/>
            <person name="van Vuuren N."/>
            <person name="Yilmaz N."/>
            <person name="Duong T.A."/>
            <person name="van der Merwe N.A."/>
            <person name="Wingfield M.J."/>
            <person name="Wingfield B.D."/>
        </authorList>
    </citation>
    <scope>NUCLEOTIDE SEQUENCE [LARGE SCALE GENOMIC DNA]</scope>
    <source>
        <strain evidence="6 7">CMW 18300</strain>
    </source>
</reference>
<dbReference type="InterPro" id="IPR037185">
    <property type="entry name" value="EmrE-like"/>
</dbReference>
<evidence type="ECO:0000256" key="3">
    <source>
        <dbReference type="ARBA" id="ARBA00022989"/>
    </source>
</evidence>
<feature type="transmembrane region" description="Helical" evidence="5">
    <location>
        <begin position="260"/>
        <end position="280"/>
    </location>
</feature>
<dbReference type="Pfam" id="PF04142">
    <property type="entry name" value="Nuc_sug_transp"/>
    <property type="match status" value="1"/>
</dbReference>
<keyword evidence="7" id="KW-1185">Reference proteome</keyword>
<dbReference type="EMBL" id="JAWRVE010000016">
    <property type="protein sequence ID" value="KAL1876489.1"/>
    <property type="molecule type" value="Genomic_DNA"/>
</dbReference>
<comment type="subcellular location">
    <subcellularLocation>
        <location evidence="1">Membrane</location>
        <topology evidence="1">Multi-pass membrane protein</topology>
    </subcellularLocation>
</comment>
<gene>
    <name evidence="6" type="ORF">Daus18300_002733</name>
</gene>
<evidence type="ECO:0008006" key="8">
    <source>
        <dbReference type="Google" id="ProtNLM"/>
    </source>
</evidence>
<evidence type="ECO:0000313" key="6">
    <source>
        <dbReference type="EMBL" id="KAL1876489.1"/>
    </source>
</evidence>
<name>A0ABR3XKJ2_9PEZI</name>
<dbReference type="InterPro" id="IPR007271">
    <property type="entry name" value="Nuc_sug_transpt"/>
</dbReference>
<accession>A0ABR3XKJ2</accession>
<protein>
    <recommendedName>
        <fullName evidence="8">UDP-galactose transporter</fullName>
    </recommendedName>
</protein>
<feature type="transmembrane region" description="Helical" evidence="5">
    <location>
        <begin position="190"/>
        <end position="210"/>
    </location>
</feature>
<feature type="transmembrane region" description="Helical" evidence="5">
    <location>
        <begin position="156"/>
        <end position="178"/>
    </location>
</feature>
<keyword evidence="2 5" id="KW-0812">Transmembrane</keyword>
<comment type="caution">
    <text evidence="6">The sequence shown here is derived from an EMBL/GenBank/DDBJ whole genome shotgun (WGS) entry which is preliminary data.</text>
</comment>